<evidence type="ECO:0000256" key="14">
    <source>
        <dbReference type="NCBIfam" id="TIGR01816"/>
    </source>
</evidence>
<evidence type="ECO:0000256" key="5">
    <source>
        <dbReference type="ARBA" id="ARBA00012792"/>
    </source>
</evidence>
<evidence type="ECO:0000256" key="2">
    <source>
        <dbReference type="ARBA" id="ARBA00004170"/>
    </source>
</evidence>
<sequence length="604" mass="66113">MSTAPVNPESESTVVDGVHYHQFDIVIVGAGGAGMRAAIEAGPGAKTAVISKLYPTRSHTGAAQGGMAAALANVEEDSWEWHTFDTIKGGDYLVDQDAAEILAKEAIDAVIDLENMGLPFNRTPEGKIDQRRFGGHTRDHGKAPVRRACYAADRTGHMILQTLFQNCVRLGINFFNEYYVLDLVMTNVDGVDQPSGVVAIDLSSGELHVFQAKAIIFATGGFGKIYKTTSNAHTLTGDGVGIIWRKGLPLEDMEFFQFHPTGLAGLGILLTEGARGEGAILRNASGERFMERYAPTIKDLAPRDIVARCMVQEVAEGRGAGPNKDYVYLDCTHLGAEVLETKLPDITEFARTYLGVDPVTEPVPVMPTAHYAMGGIPTNVSAEVLRDNDTVVPGLYAAGECACVSVHGSNRLGTNSLLDINVFGKRAGNNAVAYVQNVDFTPLPADPARAVRELLDHIKGSTGTERVAVLRKELQDHMDRNAQVFRTDESLAEVTETIHTLRERYKNVAVQDKGKRFNTDLLEAVELGFLLDLAEVVVYSARNRKESRGGHMRDDFPKRDDENYMKHTMAYLSGDADSADAADHIRLDWKPVVMTRYQPMERKY</sequence>
<dbReference type="NCBIfam" id="TIGR01816">
    <property type="entry name" value="sdhA_forward"/>
    <property type="match status" value="1"/>
</dbReference>
<dbReference type="Gene3D" id="4.10.80.40">
    <property type="entry name" value="succinate dehydrogenase protein domain"/>
    <property type="match status" value="1"/>
</dbReference>
<evidence type="ECO:0000256" key="3">
    <source>
        <dbReference type="ARBA" id="ARBA00004894"/>
    </source>
</evidence>
<dbReference type="NCBIfam" id="TIGR01812">
    <property type="entry name" value="sdhA_frdA_Gneg"/>
    <property type="match status" value="1"/>
</dbReference>
<evidence type="ECO:0000313" key="18">
    <source>
        <dbReference type="EMBL" id="MEN1946610.1"/>
    </source>
</evidence>
<dbReference type="EC" id="1.3.5.1" evidence="5 15"/>
<dbReference type="PROSITE" id="PS00504">
    <property type="entry name" value="FRD_SDH_FAD_BINDING"/>
    <property type="match status" value="1"/>
</dbReference>
<evidence type="ECO:0000256" key="1">
    <source>
        <dbReference type="ARBA" id="ARBA00001974"/>
    </source>
</evidence>
<evidence type="ECO:0000256" key="7">
    <source>
        <dbReference type="ARBA" id="ARBA00022448"/>
    </source>
</evidence>
<dbReference type="Proteomes" id="UP001425155">
    <property type="component" value="Unassembled WGS sequence"/>
</dbReference>
<evidence type="ECO:0000256" key="10">
    <source>
        <dbReference type="ARBA" id="ARBA00022982"/>
    </source>
</evidence>
<dbReference type="Pfam" id="PF00890">
    <property type="entry name" value="FAD_binding_2"/>
    <property type="match status" value="1"/>
</dbReference>
<dbReference type="InterPro" id="IPR011281">
    <property type="entry name" value="Succ_DH_flav_su_fwd"/>
</dbReference>
<comment type="caution">
    <text evidence="18">The sequence shown here is derived from an EMBL/GenBank/DDBJ whole genome shotgun (WGS) entry which is preliminary data.</text>
</comment>
<comment type="pathway">
    <text evidence="3 15">Carbohydrate metabolism; tricarboxylic acid cycle; fumarate from succinate (bacterial route): step 1/1.</text>
</comment>
<dbReference type="Gene3D" id="3.90.700.10">
    <property type="entry name" value="Succinate dehydrogenase/fumarate reductase flavoprotein, catalytic domain"/>
    <property type="match status" value="1"/>
</dbReference>
<dbReference type="InterPro" id="IPR027477">
    <property type="entry name" value="Succ_DH/fumarate_Rdtase_cat_sf"/>
</dbReference>
<dbReference type="PANTHER" id="PTHR11632">
    <property type="entry name" value="SUCCINATE DEHYDROGENASE 2 FLAVOPROTEIN SUBUNIT"/>
    <property type="match status" value="1"/>
</dbReference>
<comment type="similarity">
    <text evidence="4 15">Belongs to the FAD-dependent oxidoreductase 2 family. FRD/SDH subfamily.</text>
</comment>
<evidence type="ECO:0000313" key="19">
    <source>
        <dbReference type="Proteomes" id="UP001425155"/>
    </source>
</evidence>
<dbReference type="RefSeq" id="WP_342113038.1">
    <property type="nucleotide sequence ID" value="NZ_JBCAUN010000001.1"/>
</dbReference>
<keyword evidence="9 15" id="KW-0274">FAD</keyword>
<keyword evidence="11 15" id="KW-0560">Oxidoreductase</keyword>
<evidence type="ECO:0000256" key="8">
    <source>
        <dbReference type="ARBA" id="ARBA00022630"/>
    </source>
</evidence>
<dbReference type="SUPFAM" id="SSF51905">
    <property type="entry name" value="FAD/NAD(P)-binding domain"/>
    <property type="match status" value="1"/>
</dbReference>
<evidence type="ECO:0000256" key="15">
    <source>
        <dbReference type="RuleBase" id="RU362051"/>
    </source>
</evidence>
<dbReference type="EMBL" id="JBCLVG010000001">
    <property type="protein sequence ID" value="MEN1946610.1"/>
    <property type="molecule type" value="Genomic_DNA"/>
</dbReference>
<reference evidence="18 19" key="1">
    <citation type="submission" date="2024-03" db="EMBL/GenBank/DDBJ databases">
        <title>YIM 134122 draft genome.</title>
        <authorList>
            <person name="Zuo S."/>
            <person name="Xiong L."/>
        </authorList>
    </citation>
    <scope>NUCLEOTIDE SEQUENCE [LARGE SCALE GENOMIC DNA]</scope>
    <source>
        <strain evidence="18 19">YIM 134122</strain>
    </source>
</reference>
<organism evidence="18 19">
    <name type="scientific">Leifsonia stereocauli</name>
    <dbReference type="NCBI Taxonomy" id="3134136"/>
    <lineage>
        <taxon>Bacteria</taxon>
        <taxon>Bacillati</taxon>
        <taxon>Actinomycetota</taxon>
        <taxon>Actinomycetes</taxon>
        <taxon>Micrococcales</taxon>
        <taxon>Microbacteriaceae</taxon>
        <taxon>Leifsonia</taxon>
    </lineage>
</organism>
<dbReference type="PRINTS" id="PR00368">
    <property type="entry name" value="FADPNR"/>
</dbReference>
<evidence type="ECO:0000256" key="4">
    <source>
        <dbReference type="ARBA" id="ARBA00008040"/>
    </source>
</evidence>
<dbReference type="InterPro" id="IPR014006">
    <property type="entry name" value="Succ_Dhase_FrdA_Gneg"/>
</dbReference>
<evidence type="ECO:0000256" key="13">
    <source>
        <dbReference type="ARBA" id="ARBA00049220"/>
    </source>
</evidence>
<dbReference type="SUPFAM" id="SSF56425">
    <property type="entry name" value="Succinate dehydrogenase/fumarate reductase flavoprotein, catalytic domain"/>
    <property type="match status" value="1"/>
</dbReference>
<comment type="subcellular location">
    <subcellularLocation>
        <location evidence="2">Membrane</location>
        <topology evidence="2">Peripheral membrane protein</topology>
    </subcellularLocation>
</comment>
<keyword evidence="10 15" id="KW-0249">Electron transport</keyword>
<accession>A0ABU9W3N6</accession>
<evidence type="ECO:0000256" key="6">
    <source>
        <dbReference type="ARBA" id="ARBA00019965"/>
    </source>
</evidence>
<dbReference type="InterPro" id="IPR003953">
    <property type="entry name" value="FAD-dep_OxRdtase_2_FAD-bd"/>
</dbReference>
<keyword evidence="19" id="KW-1185">Reference proteome</keyword>
<dbReference type="InterPro" id="IPR003952">
    <property type="entry name" value="FRD_SDH_FAD_BS"/>
</dbReference>
<keyword evidence="15" id="KW-0816">Tricarboxylic acid cycle</keyword>
<protein>
    <recommendedName>
        <fullName evidence="6 14">Succinate dehydrogenase flavoprotein subunit</fullName>
        <ecNumber evidence="5 15">1.3.5.1</ecNumber>
    </recommendedName>
</protein>
<evidence type="ECO:0000256" key="9">
    <source>
        <dbReference type="ARBA" id="ARBA00022827"/>
    </source>
</evidence>
<dbReference type="Gene3D" id="1.20.58.100">
    <property type="entry name" value="Fumarate reductase/succinate dehydrogenase flavoprotein-like, C-terminal domain"/>
    <property type="match status" value="1"/>
</dbReference>
<comment type="catalytic activity">
    <reaction evidence="13 15">
        <text>a quinone + succinate = fumarate + a quinol</text>
        <dbReference type="Rhea" id="RHEA:40523"/>
        <dbReference type="ChEBI" id="CHEBI:24646"/>
        <dbReference type="ChEBI" id="CHEBI:29806"/>
        <dbReference type="ChEBI" id="CHEBI:30031"/>
        <dbReference type="ChEBI" id="CHEBI:132124"/>
        <dbReference type="EC" id="1.3.5.1"/>
    </reaction>
</comment>
<dbReference type="SUPFAM" id="SSF46977">
    <property type="entry name" value="Succinate dehydrogenase/fumarate reductase flavoprotein C-terminal domain"/>
    <property type="match status" value="1"/>
</dbReference>
<evidence type="ECO:0000256" key="11">
    <source>
        <dbReference type="ARBA" id="ARBA00023002"/>
    </source>
</evidence>
<name>A0ABU9W3N6_9MICO</name>
<evidence type="ECO:0000259" key="17">
    <source>
        <dbReference type="Pfam" id="PF02910"/>
    </source>
</evidence>
<dbReference type="PIRSF" id="PIRSF000171">
    <property type="entry name" value="SDHA_APRA_LASPO"/>
    <property type="match status" value="1"/>
</dbReference>
<dbReference type="PRINTS" id="PR00411">
    <property type="entry name" value="PNDRDTASEI"/>
</dbReference>
<dbReference type="InterPro" id="IPR015939">
    <property type="entry name" value="Fum_Rdtase/Succ_DH_flav-like_C"/>
</dbReference>
<evidence type="ECO:0000259" key="16">
    <source>
        <dbReference type="Pfam" id="PF00890"/>
    </source>
</evidence>
<feature type="domain" description="FAD-dependent oxidoreductase 2 FAD-binding" evidence="16">
    <location>
        <begin position="24"/>
        <end position="417"/>
    </location>
</feature>
<dbReference type="Gene3D" id="3.50.50.60">
    <property type="entry name" value="FAD/NAD(P)-binding domain"/>
    <property type="match status" value="1"/>
</dbReference>
<keyword evidence="7 15" id="KW-0813">Transport</keyword>
<gene>
    <name evidence="18" type="primary">sdhA</name>
    <name evidence="18" type="ORF">WJX64_08635</name>
</gene>
<proteinExistence type="inferred from homology"/>
<feature type="domain" description="Fumarate reductase/succinate dehydrogenase flavoprotein-like C-terminal" evidence="17">
    <location>
        <begin position="471"/>
        <end position="604"/>
    </location>
</feature>
<dbReference type="InterPro" id="IPR030664">
    <property type="entry name" value="SdhA/FrdA/AprA"/>
</dbReference>
<comment type="cofactor">
    <cofactor evidence="1 15">
        <name>FAD</name>
        <dbReference type="ChEBI" id="CHEBI:57692"/>
    </cofactor>
</comment>
<dbReference type="InterPro" id="IPR036188">
    <property type="entry name" value="FAD/NAD-bd_sf"/>
</dbReference>
<keyword evidence="8 15" id="KW-0285">Flavoprotein</keyword>
<dbReference type="InterPro" id="IPR037099">
    <property type="entry name" value="Fum_R/Succ_DH_flav-like_C_sf"/>
</dbReference>
<keyword evidence="12 15" id="KW-0472">Membrane</keyword>
<evidence type="ECO:0000256" key="12">
    <source>
        <dbReference type="ARBA" id="ARBA00023136"/>
    </source>
</evidence>
<dbReference type="Pfam" id="PF02910">
    <property type="entry name" value="Succ_DH_flav_C"/>
    <property type="match status" value="1"/>
</dbReference>
<dbReference type="PANTHER" id="PTHR11632:SF51">
    <property type="entry name" value="SUCCINATE DEHYDROGENASE [UBIQUINONE] FLAVOPROTEIN SUBUNIT, MITOCHONDRIAL"/>
    <property type="match status" value="1"/>
</dbReference>